<evidence type="ECO:0000313" key="5">
    <source>
        <dbReference type="WormBase" id="SRAE_2000505200"/>
    </source>
</evidence>
<proteinExistence type="predicted"/>
<organism evidence="2">
    <name type="scientific">Strongyloides ratti</name>
    <name type="common">Parasitic roundworm</name>
    <dbReference type="NCBI Taxonomy" id="34506"/>
    <lineage>
        <taxon>Eukaryota</taxon>
        <taxon>Metazoa</taxon>
        <taxon>Ecdysozoa</taxon>
        <taxon>Nematoda</taxon>
        <taxon>Chromadorea</taxon>
        <taxon>Rhabditida</taxon>
        <taxon>Tylenchina</taxon>
        <taxon>Panagrolaimomorpha</taxon>
        <taxon>Strongyloidoidea</taxon>
        <taxon>Strongyloididae</taxon>
        <taxon>Strongyloides</taxon>
    </lineage>
</organism>
<protein>
    <submittedName>
        <fullName evidence="2 4">von Willebrand factor, type A domain-containing protein</fullName>
    </submittedName>
</protein>
<reference evidence="4" key="2">
    <citation type="submission" date="2020-12" db="UniProtKB">
        <authorList>
            <consortium name="WormBaseParasite"/>
        </authorList>
    </citation>
    <scope>IDENTIFICATION</scope>
</reference>
<keyword evidence="1" id="KW-0732">Signal</keyword>
<reference evidence="2 3" key="1">
    <citation type="submission" date="2014-09" db="EMBL/GenBank/DDBJ databases">
        <authorList>
            <person name="Martin A.A."/>
        </authorList>
    </citation>
    <scope>NUCLEOTIDE SEQUENCE</scope>
    <source>
        <strain evidence="3">ED321</strain>
        <strain evidence="2">ED321 Heterogonic</strain>
    </source>
</reference>
<dbReference type="CTD" id="36382797"/>
<dbReference type="AlphaFoldDB" id="A0A090LL26"/>
<accession>A0A090LL26</accession>
<evidence type="ECO:0000313" key="2">
    <source>
        <dbReference type="EMBL" id="CEF70420.1"/>
    </source>
</evidence>
<evidence type="ECO:0000313" key="4">
    <source>
        <dbReference type="WBParaSite" id="SRAE_2000505200.1"/>
    </source>
</evidence>
<keyword evidence="3" id="KW-1185">Reference proteome</keyword>
<dbReference type="SUPFAM" id="SSF53300">
    <property type="entry name" value="vWA-like"/>
    <property type="match status" value="1"/>
</dbReference>
<evidence type="ECO:0000256" key="1">
    <source>
        <dbReference type="SAM" id="SignalP"/>
    </source>
</evidence>
<dbReference type="RefSeq" id="XP_024509617.1">
    <property type="nucleotide sequence ID" value="XM_024644013.1"/>
</dbReference>
<sequence length="1086" mass="121168">MILLILLLFTCISTEWAKLAPEILYKKSLDKYERMLYPSSCEFIEPNDIENDCNTNIIFAVDASNEALFPLLFDMEINVIQNHIASASLDYKKVSLSWYNKNVTTIPFNIFNVKSDFDNALLNISLNNGSSLSNLLYNLNKLEPSNCNPISTYIFVSYINPQDLMNSIENSKNLKNKGSLNFIILGNIISRNDLEHLNPSNIFYWDFSSHCISNMVSFFNKTLSCNINRCPEETTISTNNPTTVNTIITTSNSQSKETSIITTSKVSSTTILTSTTTTTITPSGTCNNNNIVIAIDSSTDVLSQIQFEYQKNLVKYNITKDYKNFNLLSIAGYSNIVSEFFPYNTILDRQTLINDVNLISQNYGSSLSTVMKNLSNIVVTPGNLQSTFIFISFTSDDEINKSIIYAQNLRNKGSLNFVILGNSLTQSLQPLKPSNTYNFYFLDSNIPSLVSWFNSSMACNNYNVATSKTTESSTLKTTPSTLTTLTSTSTLTTLTSTSTLTTLTSSSILSTLTLPSTISSTFSNSITTTISPIVTQSTIPSTFVTSTNIESSSKLFTTPSYITTNIPSSTISCIDGYPKTFCDGQIILALDASDNLDENQFKEEINAINDNITFGWKNLEKIALTWYNNLSFSTLTFRTIFNRSELEKDLLAIKQDHGLNLAEHLKKLSNLKLPLSKTLSTFVFISTTTDDDINNSIQYANILKNKGTLNFIILKTMNPQLNLEKLNPSNIFYWDFSKNNITNLVEFFNSSMICEKRCVNTTEVPSTISYGTDITTVSGYSISSILTSTNNYESTTNYETDLTTVSGSSISSTLTINYETGSTSASEFSTSPTLTPTNSHESTINYGTASTFASGSSISPTLTSKNSYETTSIQTTSSLPIQPTCNDDVFFVIDARSGEAKNQFNDQLFKIKNITSDWDISKNYASIDVNSVYEFLIFMTYPNQPKQELTLVHNSTQWYCLIAYLEKNINDYNIYCNKPTNQISFNLSESNQTMDGFLTKFYNELEDGSFNDKNFTIVLFMQTASQNEIDKIVIIKNSITSINYNIKIVIIKLSKTDSFNYSSLSNSVFGFDDSNLQNTVTNAICN</sequence>
<dbReference type="EMBL" id="LN609529">
    <property type="protein sequence ID" value="CEF70420.1"/>
    <property type="molecule type" value="Genomic_DNA"/>
</dbReference>
<evidence type="ECO:0000313" key="3">
    <source>
        <dbReference type="Proteomes" id="UP000035682"/>
    </source>
</evidence>
<feature type="chain" id="PRO_5015030880" evidence="1">
    <location>
        <begin position="18"/>
        <end position="1086"/>
    </location>
</feature>
<dbReference type="Proteomes" id="UP000035682">
    <property type="component" value="Unplaced"/>
</dbReference>
<feature type="signal peptide" evidence="1">
    <location>
        <begin position="1"/>
        <end position="17"/>
    </location>
</feature>
<dbReference type="WormBase" id="SRAE_2000505200">
    <property type="protein sequence ID" value="SRP07929"/>
    <property type="gene ID" value="WBGene00265304"/>
</dbReference>
<dbReference type="GeneID" id="36382797"/>
<gene>
    <name evidence="2 4 5" type="ORF">SRAE_2000505200</name>
</gene>
<dbReference type="WBParaSite" id="SRAE_2000505200.1">
    <property type="protein sequence ID" value="SRAE_2000505200.1"/>
    <property type="gene ID" value="WBGene00265304"/>
</dbReference>
<name>A0A090LL26_STRRB</name>
<dbReference type="InterPro" id="IPR036465">
    <property type="entry name" value="vWFA_dom_sf"/>
</dbReference>